<gene>
    <name evidence="1" type="ORF">BDV33DRAFT_185311</name>
</gene>
<name>A0A5N6E6G8_9EURO</name>
<evidence type="ECO:0000313" key="1">
    <source>
        <dbReference type="EMBL" id="KAB8213166.1"/>
    </source>
</evidence>
<evidence type="ECO:0008006" key="3">
    <source>
        <dbReference type="Google" id="ProtNLM"/>
    </source>
</evidence>
<dbReference type="InterPro" id="IPR011009">
    <property type="entry name" value="Kinase-like_dom_sf"/>
</dbReference>
<sequence length="95" mass="11055">MLLMGWGAEDLSNTKPERSLDRAISRSLKEIRSLGVIHEDLRSENILWNAELDRVFIIDFHQCALDRQPTYKRPGSVKRLRCGPQEHEYKSVHVP</sequence>
<reference evidence="1 2" key="1">
    <citation type="submission" date="2019-04" db="EMBL/GenBank/DDBJ databases">
        <title>Fungal friends and foes A comparative genomics study of 23 Aspergillus species from section Flavi.</title>
        <authorList>
            <consortium name="DOE Joint Genome Institute"/>
            <person name="Kjaerbolling I."/>
            <person name="Vesth T.C."/>
            <person name="Frisvad J.C."/>
            <person name="Nybo J.L."/>
            <person name="Theobald S."/>
            <person name="Kildgaard S."/>
            <person name="Petersen T.I."/>
            <person name="Kuo A."/>
            <person name="Sato A."/>
            <person name="Lyhne E.K."/>
            <person name="Kogle M.E."/>
            <person name="Wiebenga A."/>
            <person name="Kun R.S."/>
            <person name="Lubbers R.J."/>
            <person name="Makela M.R."/>
            <person name="Barry K."/>
            <person name="Chovatia M."/>
            <person name="Clum A."/>
            <person name="Daum C."/>
            <person name="Haridas S."/>
            <person name="He G."/>
            <person name="LaButti K."/>
            <person name="Lipzen A."/>
            <person name="Mondo S."/>
            <person name="Pangilinan J."/>
            <person name="Riley R."/>
            <person name="Salamov A."/>
            <person name="Simmons B.A."/>
            <person name="Magnuson J.K."/>
            <person name="Henrissat B."/>
            <person name="Mortensen U.H."/>
            <person name="Larsen T.O."/>
            <person name="De vries R.P."/>
            <person name="Grigoriev I.V."/>
            <person name="Machida M."/>
            <person name="Baker S.E."/>
            <person name="Andersen M.R."/>
        </authorList>
    </citation>
    <scope>NUCLEOTIDE SEQUENCE [LARGE SCALE GENOMIC DNA]</scope>
    <source>
        <strain evidence="1 2">CBS 126849</strain>
    </source>
</reference>
<accession>A0A5N6E6G8</accession>
<dbReference type="SUPFAM" id="SSF56112">
    <property type="entry name" value="Protein kinase-like (PK-like)"/>
    <property type="match status" value="1"/>
</dbReference>
<dbReference type="Pfam" id="PF06293">
    <property type="entry name" value="Kdo"/>
    <property type="match status" value="1"/>
</dbReference>
<dbReference type="Proteomes" id="UP000326799">
    <property type="component" value="Unassembled WGS sequence"/>
</dbReference>
<evidence type="ECO:0000313" key="2">
    <source>
        <dbReference type="Proteomes" id="UP000326799"/>
    </source>
</evidence>
<dbReference type="EMBL" id="ML733678">
    <property type="protein sequence ID" value="KAB8213166.1"/>
    <property type="molecule type" value="Genomic_DNA"/>
</dbReference>
<protein>
    <recommendedName>
        <fullName evidence="3">Protein kinase domain-containing protein</fullName>
    </recommendedName>
</protein>
<organism evidence="1 2">
    <name type="scientific">Aspergillus novoparasiticus</name>
    <dbReference type="NCBI Taxonomy" id="986946"/>
    <lineage>
        <taxon>Eukaryota</taxon>
        <taxon>Fungi</taxon>
        <taxon>Dikarya</taxon>
        <taxon>Ascomycota</taxon>
        <taxon>Pezizomycotina</taxon>
        <taxon>Eurotiomycetes</taxon>
        <taxon>Eurotiomycetidae</taxon>
        <taxon>Eurotiales</taxon>
        <taxon>Aspergillaceae</taxon>
        <taxon>Aspergillus</taxon>
        <taxon>Aspergillus subgen. Circumdati</taxon>
    </lineage>
</organism>
<dbReference type="AlphaFoldDB" id="A0A5N6E6G8"/>
<proteinExistence type="predicted"/>
<dbReference type="Gene3D" id="1.10.510.10">
    <property type="entry name" value="Transferase(Phosphotransferase) domain 1"/>
    <property type="match status" value="1"/>
</dbReference>
<keyword evidence="2" id="KW-1185">Reference proteome</keyword>